<comment type="caution">
    <text evidence="2">The sequence shown here is derived from an EMBL/GenBank/DDBJ whole genome shotgun (WGS) entry which is preliminary data.</text>
</comment>
<gene>
    <name evidence="2" type="ORF">BA92_07935</name>
</gene>
<feature type="transmembrane region" description="Helical" evidence="1">
    <location>
        <begin position="279"/>
        <end position="297"/>
    </location>
</feature>
<organism evidence="2 3">
    <name type="scientific">Sanguibacteroides justesenii</name>
    <dbReference type="NCBI Taxonomy" id="1547597"/>
    <lineage>
        <taxon>Bacteria</taxon>
        <taxon>Pseudomonadati</taxon>
        <taxon>Bacteroidota</taxon>
        <taxon>Bacteroidia</taxon>
        <taxon>Bacteroidales</taxon>
        <taxon>Porphyromonadaceae</taxon>
        <taxon>Sanguibacteroides</taxon>
    </lineage>
</organism>
<reference evidence="2 3" key="1">
    <citation type="submission" date="2014-07" db="EMBL/GenBank/DDBJ databases">
        <title>Porphyromonadaceae bacterium OUH 308042 = ATCC BAA-2681 = DSM 28342 draft genome.</title>
        <authorList>
            <person name="Sydenham T.V."/>
            <person name="Hasman H."/>
            <person name="Justensen U.S."/>
        </authorList>
    </citation>
    <scope>NUCLEOTIDE SEQUENCE [LARGE SCALE GENOMIC DNA]</scope>
    <source>
        <strain evidence="2 3">OUH 308042</strain>
    </source>
</reference>
<keyword evidence="1" id="KW-0472">Membrane</keyword>
<dbReference type="RefSeq" id="WP_041505128.1">
    <property type="nucleotide sequence ID" value="NZ_JPIU01000038.1"/>
</dbReference>
<keyword evidence="3" id="KW-1185">Reference proteome</keyword>
<sequence length="306" mass="34233">MQKRNYLLLVLRGCAMGAADVIPGVSGGTIAFITGIYEELINSIRSINLQALRLLFTFRWQELWKHINGNFLFSVVAGIAISIFSLAKLMKFLLETYPIHVWSFFFGLIIASAFLVFKEVKNWNTFTVLSLLAGGVIAYTITVLTPTTTPETWWFILLSGAIAICAMILPGISGAFILLLLGKYEYIITAVSNFNIGILLIFLVGAVSGLIAFSHLLSWLLKNYHGLTVALLIGFMIGSLNKIWPWKINNPEFINGKIFETEKNVLPHTFEQMQVSDPYTWQAVLMCVLGFLLIWGIERMAVALKK</sequence>
<keyword evidence="1" id="KW-0812">Transmembrane</keyword>
<dbReference type="PANTHER" id="PTHR37308">
    <property type="entry name" value="INTEGRAL MEMBRANE PROTEIN"/>
    <property type="match status" value="1"/>
</dbReference>
<dbReference type="PANTHER" id="PTHR37308:SF1">
    <property type="entry name" value="POLYPRENYL-PHOSPHATE TRANSPORTER"/>
    <property type="match status" value="1"/>
</dbReference>
<dbReference type="Proteomes" id="UP000031980">
    <property type="component" value="Unassembled WGS sequence"/>
</dbReference>
<feature type="transmembrane region" description="Helical" evidence="1">
    <location>
        <begin position="194"/>
        <end position="217"/>
    </location>
</feature>
<evidence type="ECO:0000313" key="2">
    <source>
        <dbReference type="EMBL" id="KIO44937.1"/>
    </source>
</evidence>
<dbReference type="AlphaFoldDB" id="A0A0C3NFN9"/>
<feature type="transmembrane region" description="Helical" evidence="1">
    <location>
        <begin position="153"/>
        <end position="182"/>
    </location>
</feature>
<dbReference type="EMBL" id="JPIU01000038">
    <property type="protein sequence ID" value="KIO44937.1"/>
    <property type="molecule type" value="Genomic_DNA"/>
</dbReference>
<dbReference type="Pfam" id="PF04018">
    <property type="entry name" value="VCA0040-like"/>
    <property type="match status" value="1"/>
</dbReference>
<name>A0A0C3NFN9_9PORP</name>
<keyword evidence="1" id="KW-1133">Transmembrane helix</keyword>
<evidence type="ECO:0000256" key="1">
    <source>
        <dbReference type="SAM" id="Phobius"/>
    </source>
</evidence>
<evidence type="ECO:0000313" key="3">
    <source>
        <dbReference type="Proteomes" id="UP000031980"/>
    </source>
</evidence>
<feature type="transmembrane region" description="Helical" evidence="1">
    <location>
        <begin position="123"/>
        <end position="141"/>
    </location>
</feature>
<feature type="transmembrane region" description="Helical" evidence="1">
    <location>
        <begin position="67"/>
        <end position="87"/>
    </location>
</feature>
<accession>A0A0C3NFN9</accession>
<feature type="transmembrane region" description="Helical" evidence="1">
    <location>
        <begin position="99"/>
        <end position="117"/>
    </location>
</feature>
<protein>
    <submittedName>
        <fullName evidence="2">Membrane protein</fullName>
    </submittedName>
</protein>
<proteinExistence type="predicted"/>
<dbReference type="InterPro" id="IPR007163">
    <property type="entry name" value="VCA0040-like"/>
</dbReference>